<dbReference type="InterPro" id="IPR001789">
    <property type="entry name" value="Sig_transdc_resp-reg_receiver"/>
</dbReference>
<keyword evidence="11" id="KW-1185">Reference proteome</keyword>
<dbReference type="PROSITE" id="PS50110">
    <property type="entry name" value="RESPONSE_REGULATORY"/>
    <property type="match status" value="1"/>
</dbReference>
<dbReference type="PROSITE" id="PS00041">
    <property type="entry name" value="HTH_ARAC_FAMILY_1"/>
    <property type="match status" value="1"/>
</dbReference>
<feature type="domain" description="Response regulatory" evidence="9">
    <location>
        <begin position="4"/>
        <end position="121"/>
    </location>
</feature>
<dbReference type="GO" id="GO:0043565">
    <property type="term" value="F:sequence-specific DNA binding"/>
    <property type="evidence" value="ECO:0007669"/>
    <property type="project" value="InterPro"/>
</dbReference>
<dbReference type="InterPro" id="IPR020449">
    <property type="entry name" value="Tscrpt_reg_AraC-type_HTH"/>
</dbReference>
<keyword evidence="3" id="KW-0238">DNA-binding</keyword>
<keyword evidence="6" id="KW-0597">Phosphoprotein</keyword>
<evidence type="ECO:0000256" key="7">
    <source>
        <dbReference type="SAM" id="Coils"/>
    </source>
</evidence>
<evidence type="ECO:0000313" key="10">
    <source>
        <dbReference type="EMBL" id="RCX08493.1"/>
    </source>
</evidence>
<dbReference type="GO" id="GO:0003700">
    <property type="term" value="F:DNA-binding transcription factor activity"/>
    <property type="evidence" value="ECO:0007669"/>
    <property type="project" value="InterPro"/>
</dbReference>
<dbReference type="InterPro" id="IPR009057">
    <property type="entry name" value="Homeodomain-like_sf"/>
</dbReference>
<evidence type="ECO:0000256" key="2">
    <source>
        <dbReference type="ARBA" id="ARBA00023015"/>
    </source>
</evidence>
<keyword evidence="4" id="KW-0804">Transcription</keyword>
<keyword evidence="2" id="KW-0805">Transcription regulation</keyword>
<dbReference type="Pfam" id="PF12833">
    <property type="entry name" value="HTH_18"/>
    <property type="match status" value="1"/>
</dbReference>
<dbReference type="InterPro" id="IPR011006">
    <property type="entry name" value="CheY-like_superfamily"/>
</dbReference>
<dbReference type="Proteomes" id="UP000253034">
    <property type="component" value="Unassembled WGS sequence"/>
</dbReference>
<evidence type="ECO:0000259" key="8">
    <source>
        <dbReference type="PROSITE" id="PS01124"/>
    </source>
</evidence>
<protein>
    <recommendedName>
        <fullName evidence="1">Stage 0 sporulation protein A homolog</fullName>
    </recommendedName>
</protein>
<dbReference type="RefSeq" id="WP_114300180.1">
    <property type="nucleotide sequence ID" value="NZ_QPJT01000042.1"/>
</dbReference>
<dbReference type="CDD" id="cd17536">
    <property type="entry name" value="REC_YesN-like"/>
    <property type="match status" value="1"/>
</dbReference>
<feature type="coiled-coil region" evidence="7">
    <location>
        <begin position="108"/>
        <end position="147"/>
    </location>
</feature>
<evidence type="ECO:0000256" key="4">
    <source>
        <dbReference type="ARBA" id="ARBA00023163"/>
    </source>
</evidence>
<gene>
    <name evidence="10" type="ORF">DFR58_1428</name>
</gene>
<comment type="caution">
    <text evidence="10">The sequence shown here is derived from an EMBL/GenBank/DDBJ whole genome shotgun (WGS) entry which is preliminary data.</text>
</comment>
<name>A0A369AH83_9FIRM</name>
<dbReference type="PANTHER" id="PTHR43280">
    <property type="entry name" value="ARAC-FAMILY TRANSCRIPTIONAL REGULATOR"/>
    <property type="match status" value="1"/>
</dbReference>
<evidence type="ECO:0000256" key="5">
    <source>
        <dbReference type="ARBA" id="ARBA00024867"/>
    </source>
</evidence>
<evidence type="ECO:0000313" key="11">
    <source>
        <dbReference type="Proteomes" id="UP000253034"/>
    </source>
</evidence>
<evidence type="ECO:0000256" key="3">
    <source>
        <dbReference type="ARBA" id="ARBA00023125"/>
    </source>
</evidence>
<reference evidence="10 11" key="1">
    <citation type="submission" date="2018-07" db="EMBL/GenBank/DDBJ databases">
        <title>Genomic Encyclopedia of Type Strains, Phase IV (KMG-IV): sequencing the most valuable type-strain genomes for metagenomic binning, comparative biology and taxonomic classification.</title>
        <authorList>
            <person name="Goeker M."/>
        </authorList>
    </citation>
    <scope>NUCLEOTIDE SEQUENCE [LARGE SCALE GENOMIC DNA]</scope>
    <source>
        <strain evidence="10 11">DSM 27016</strain>
    </source>
</reference>
<dbReference type="Pfam" id="PF00072">
    <property type="entry name" value="Response_reg"/>
    <property type="match status" value="1"/>
</dbReference>
<dbReference type="OrthoDB" id="384217at2"/>
<evidence type="ECO:0000256" key="6">
    <source>
        <dbReference type="PROSITE-ProRule" id="PRU00169"/>
    </source>
</evidence>
<dbReference type="PRINTS" id="PR00032">
    <property type="entry name" value="HTHARAC"/>
</dbReference>
<keyword evidence="7" id="KW-0175">Coiled coil</keyword>
<dbReference type="SMART" id="SM00342">
    <property type="entry name" value="HTH_ARAC"/>
    <property type="match status" value="1"/>
</dbReference>
<evidence type="ECO:0000256" key="1">
    <source>
        <dbReference type="ARBA" id="ARBA00018672"/>
    </source>
</evidence>
<dbReference type="SMART" id="SM00448">
    <property type="entry name" value="REC"/>
    <property type="match status" value="1"/>
</dbReference>
<comment type="function">
    <text evidence="5">May play the central regulatory role in sporulation. It may be an element of the effector pathway responsible for the activation of sporulation genes in response to nutritional stress. Spo0A may act in concert with spo0H (a sigma factor) to control the expression of some genes that are critical to the sporulation process.</text>
</comment>
<dbReference type="SUPFAM" id="SSF52172">
    <property type="entry name" value="CheY-like"/>
    <property type="match status" value="1"/>
</dbReference>
<dbReference type="EMBL" id="QPJT01000042">
    <property type="protein sequence ID" value="RCX08493.1"/>
    <property type="molecule type" value="Genomic_DNA"/>
</dbReference>
<organism evidence="10 11">
    <name type="scientific">Anaerobacterium chartisolvens</name>
    <dbReference type="NCBI Taxonomy" id="1297424"/>
    <lineage>
        <taxon>Bacteria</taxon>
        <taxon>Bacillati</taxon>
        <taxon>Bacillota</taxon>
        <taxon>Clostridia</taxon>
        <taxon>Eubacteriales</taxon>
        <taxon>Oscillospiraceae</taxon>
        <taxon>Anaerobacterium</taxon>
    </lineage>
</organism>
<dbReference type="Gene3D" id="1.10.10.60">
    <property type="entry name" value="Homeodomain-like"/>
    <property type="match status" value="2"/>
</dbReference>
<dbReference type="PROSITE" id="PS01124">
    <property type="entry name" value="HTH_ARAC_FAMILY_2"/>
    <property type="match status" value="1"/>
</dbReference>
<proteinExistence type="predicted"/>
<dbReference type="AlphaFoldDB" id="A0A369AH83"/>
<dbReference type="Gene3D" id="3.40.50.2300">
    <property type="match status" value="1"/>
</dbReference>
<evidence type="ECO:0000259" key="9">
    <source>
        <dbReference type="PROSITE" id="PS50110"/>
    </source>
</evidence>
<dbReference type="SUPFAM" id="SSF46689">
    <property type="entry name" value="Homeodomain-like"/>
    <property type="match status" value="2"/>
</dbReference>
<dbReference type="InterPro" id="IPR018060">
    <property type="entry name" value="HTH_AraC"/>
</dbReference>
<sequence>MVRKMLIVDDERLIRKGIKSMIERACDSFADIEECVNGAEALERLSKERYDLVITDLRMPGMDGIELIKRSQELENKPLFIILSGYDDFAYAKEAITYQVKEYLLKPIKREELILAMEKAERMLLEEEKIRDEHKSTRETLERMRERQLKYALSSGRLSEAELADILINVDLTVLREPFYVAVENTCMRGEAYGAGNASCKIKSAAQEISGECRQSMIALEDDEGRTVLIVSQSIDQSRIKSHLAAEGCGAGISETMHHVKEIATAYRQAREALKYTFLRGECDIVHFSDIKNLPKDYILPLNKIKSLRELMGTNRTKEIDSILKDIFDCGLLNSYHISYCEGIAASIYKDVIIYALERIPQRRDFIDSQYGDIKEIYKFHSVNDFVKIIAGCIFEINEFLLILQDIYKSRTVIDRAIDFIDKNYNRDITLTVVANYVSLNYSYFSSLFKESTGISFVEYLKGLRIGKAKEMLKNRDYKVMEIAEKVGYCNPKHFSKIFRSLTGITPQEYRDKIL</sequence>
<feature type="modified residue" description="4-aspartylphosphate" evidence="6">
    <location>
        <position position="56"/>
    </location>
</feature>
<accession>A0A369AH83</accession>
<feature type="domain" description="HTH araC/xylS-type" evidence="8">
    <location>
        <begin position="415"/>
        <end position="513"/>
    </location>
</feature>
<dbReference type="GO" id="GO:0000160">
    <property type="term" value="P:phosphorelay signal transduction system"/>
    <property type="evidence" value="ECO:0007669"/>
    <property type="project" value="InterPro"/>
</dbReference>
<dbReference type="InterPro" id="IPR018062">
    <property type="entry name" value="HTH_AraC-typ_CS"/>
</dbReference>
<dbReference type="PANTHER" id="PTHR43280:SF10">
    <property type="entry name" value="REGULATORY PROTEIN POCR"/>
    <property type="match status" value="1"/>
</dbReference>